<evidence type="ECO:0000313" key="3">
    <source>
        <dbReference type="Proteomes" id="UP000265520"/>
    </source>
</evidence>
<dbReference type="AlphaFoldDB" id="A0A392Q1R6"/>
<organism evidence="2 3">
    <name type="scientific">Trifolium medium</name>
    <dbReference type="NCBI Taxonomy" id="97028"/>
    <lineage>
        <taxon>Eukaryota</taxon>
        <taxon>Viridiplantae</taxon>
        <taxon>Streptophyta</taxon>
        <taxon>Embryophyta</taxon>
        <taxon>Tracheophyta</taxon>
        <taxon>Spermatophyta</taxon>
        <taxon>Magnoliopsida</taxon>
        <taxon>eudicotyledons</taxon>
        <taxon>Gunneridae</taxon>
        <taxon>Pentapetalae</taxon>
        <taxon>rosids</taxon>
        <taxon>fabids</taxon>
        <taxon>Fabales</taxon>
        <taxon>Fabaceae</taxon>
        <taxon>Papilionoideae</taxon>
        <taxon>50 kb inversion clade</taxon>
        <taxon>NPAAA clade</taxon>
        <taxon>Hologalegina</taxon>
        <taxon>IRL clade</taxon>
        <taxon>Trifolieae</taxon>
        <taxon>Trifolium</taxon>
    </lineage>
</organism>
<keyword evidence="3" id="KW-1185">Reference proteome</keyword>
<feature type="non-terminal residue" evidence="2">
    <location>
        <position position="69"/>
    </location>
</feature>
<protein>
    <submittedName>
        <fullName evidence="2">Uncharacterized protein</fullName>
    </submittedName>
</protein>
<comment type="caution">
    <text evidence="2">The sequence shown here is derived from an EMBL/GenBank/DDBJ whole genome shotgun (WGS) entry which is preliminary data.</text>
</comment>
<evidence type="ECO:0000313" key="2">
    <source>
        <dbReference type="EMBL" id="MCI17832.1"/>
    </source>
</evidence>
<dbReference type="EMBL" id="LXQA010107233">
    <property type="protein sequence ID" value="MCI17832.1"/>
    <property type="molecule type" value="Genomic_DNA"/>
</dbReference>
<name>A0A392Q1R6_9FABA</name>
<feature type="region of interest" description="Disordered" evidence="1">
    <location>
        <begin position="40"/>
        <end position="69"/>
    </location>
</feature>
<dbReference type="Proteomes" id="UP000265520">
    <property type="component" value="Unassembled WGS sequence"/>
</dbReference>
<proteinExistence type="predicted"/>
<evidence type="ECO:0000256" key="1">
    <source>
        <dbReference type="SAM" id="MobiDB-lite"/>
    </source>
</evidence>
<sequence>MIRIWRTYNSDIDFVWTLIGEKSFGNSEDWILRSWLDVPEPRGHESSSDNGAPIEKLSIEQIRKNQKKT</sequence>
<accession>A0A392Q1R6</accession>
<reference evidence="2 3" key="1">
    <citation type="journal article" date="2018" name="Front. Plant Sci.">
        <title>Red Clover (Trifolium pratense) and Zigzag Clover (T. medium) - A Picture of Genomic Similarities and Differences.</title>
        <authorList>
            <person name="Dluhosova J."/>
            <person name="Istvanek J."/>
            <person name="Nedelnik J."/>
            <person name="Repkova J."/>
        </authorList>
    </citation>
    <scope>NUCLEOTIDE SEQUENCE [LARGE SCALE GENOMIC DNA]</scope>
    <source>
        <strain evidence="3">cv. 10/8</strain>
        <tissue evidence="2">Leaf</tissue>
    </source>
</reference>